<dbReference type="Proteomes" id="UP000231019">
    <property type="component" value="Unassembled WGS sequence"/>
</dbReference>
<dbReference type="Pfam" id="PF13649">
    <property type="entry name" value="Methyltransf_25"/>
    <property type="match status" value="1"/>
</dbReference>
<accession>A0A2M7G1G6</accession>
<proteinExistence type="predicted"/>
<dbReference type="GO" id="GO:0008168">
    <property type="term" value="F:methyltransferase activity"/>
    <property type="evidence" value="ECO:0007669"/>
    <property type="project" value="UniProtKB-KW"/>
</dbReference>
<gene>
    <name evidence="2" type="ORF">COW36_17250</name>
</gene>
<dbReference type="GO" id="GO:0032259">
    <property type="term" value="P:methylation"/>
    <property type="evidence" value="ECO:0007669"/>
    <property type="project" value="UniProtKB-KW"/>
</dbReference>
<organism evidence="2 3">
    <name type="scientific">bacterium (Candidatus Blackallbacteria) CG17_big_fil_post_rev_8_21_14_2_50_48_46</name>
    <dbReference type="NCBI Taxonomy" id="2014261"/>
    <lineage>
        <taxon>Bacteria</taxon>
        <taxon>Candidatus Blackallbacteria</taxon>
    </lineage>
</organism>
<evidence type="ECO:0000313" key="3">
    <source>
        <dbReference type="Proteomes" id="UP000231019"/>
    </source>
</evidence>
<reference evidence="2 3" key="1">
    <citation type="submission" date="2017-09" db="EMBL/GenBank/DDBJ databases">
        <title>Depth-based differentiation of microbial function through sediment-hosted aquifers and enrichment of novel symbionts in the deep terrestrial subsurface.</title>
        <authorList>
            <person name="Probst A.J."/>
            <person name="Ladd B."/>
            <person name="Jarett J.K."/>
            <person name="Geller-Mcgrath D.E."/>
            <person name="Sieber C.M."/>
            <person name="Emerson J.B."/>
            <person name="Anantharaman K."/>
            <person name="Thomas B.C."/>
            <person name="Malmstrom R."/>
            <person name="Stieglmeier M."/>
            <person name="Klingl A."/>
            <person name="Woyke T."/>
            <person name="Ryan C.M."/>
            <person name="Banfield J.F."/>
        </authorList>
    </citation>
    <scope>NUCLEOTIDE SEQUENCE [LARGE SCALE GENOMIC DNA]</scope>
    <source>
        <strain evidence="2">CG17_big_fil_post_rev_8_21_14_2_50_48_46</strain>
    </source>
</reference>
<evidence type="ECO:0000313" key="2">
    <source>
        <dbReference type="EMBL" id="PIW15170.1"/>
    </source>
</evidence>
<sequence>MKRRKRIQFWRPSRSGFCSMNPNCPLRCKRFTLTGNRSRPEMFEHSAAWYDALYSFKDYRREAEILRAGIQQRLPQAQTLLDVACGTAAHHPALLESFQVDGLDLNPVLLELAAPKNPEGHFFQADMTRFELKQRYDVITCLFSSIGYLDSVHALEQACSHFAQHLKRPGLLAIEPWFTPETWKPGKVHMLTHEGPDLKICRMNRSETLNHQSVLHFHYLVGTELEGVRSFEEIHTLSLFSRQEFQTALEKAGFQVDYDPEGLTGRGLYWGFLA</sequence>
<dbReference type="Gene3D" id="3.40.50.150">
    <property type="entry name" value="Vaccinia Virus protein VP39"/>
    <property type="match status" value="1"/>
</dbReference>
<keyword evidence="2" id="KW-0808">Transferase</keyword>
<dbReference type="Gene3D" id="2.20.130.10">
    <property type="entry name" value="CAC2371-like domains"/>
    <property type="match status" value="1"/>
</dbReference>
<comment type="caution">
    <text evidence="2">The sequence shown here is derived from an EMBL/GenBank/DDBJ whole genome shotgun (WGS) entry which is preliminary data.</text>
</comment>
<feature type="domain" description="Methyltransferase" evidence="1">
    <location>
        <begin position="81"/>
        <end position="170"/>
    </location>
</feature>
<evidence type="ECO:0000259" key="1">
    <source>
        <dbReference type="Pfam" id="PF13649"/>
    </source>
</evidence>
<protein>
    <submittedName>
        <fullName evidence="2">SAM-dependent methyltransferase</fullName>
    </submittedName>
</protein>
<dbReference type="InterPro" id="IPR041698">
    <property type="entry name" value="Methyltransf_25"/>
</dbReference>
<dbReference type="SUPFAM" id="SSF53335">
    <property type="entry name" value="S-adenosyl-L-methionine-dependent methyltransferases"/>
    <property type="match status" value="1"/>
</dbReference>
<dbReference type="EMBL" id="PFFQ01000053">
    <property type="protein sequence ID" value="PIW15170.1"/>
    <property type="molecule type" value="Genomic_DNA"/>
</dbReference>
<dbReference type="PANTHER" id="PTHR43464:SF83">
    <property type="entry name" value="MALONYL-[ACYL-CARRIER PROTEIN] O-METHYLTRANSFERASE"/>
    <property type="match status" value="1"/>
</dbReference>
<dbReference type="AlphaFoldDB" id="A0A2M7G1G6"/>
<dbReference type="InterPro" id="IPR029063">
    <property type="entry name" value="SAM-dependent_MTases_sf"/>
</dbReference>
<dbReference type="PANTHER" id="PTHR43464">
    <property type="entry name" value="METHYLTRANSFERASE"/>
    <property type="match status" value="1"/>
</dbReference>
<keyword evidence="2" id="KW-0489">Methyltransferase</keyword>
<name>A0A2M7G1G6_9BACT</name>